<dbReference type="SUPFAM" id="SSF47413">
    <property type="entry name" value="lambda repressor-like DNA-binding domains"/>
    <property type="match status" value="1"/>
</dbReference>
<keyword evidence="4" id="KW-1185">Reference proteome</keyword>
<dbReference type="Proteomes" id="UP000603708">
    <property type="component" value="Unassembled WGS sequence"/>
</dbReference>
<reference evidence="3" key="2">
    <citation type="submission" date="2020-09" db="EMBL/GenBank/DDBJ databases">
        <authorList>
            <person name="Sun Q."/>
            <person name="Ohkuma M."/>
        </authorList>
    </citation>
    <scope>NUCLEOTIDE SEQUENCE</scope>
    <source>
        <strain evidence="3">JCM 5069</strain>
    </source>
</reference>
<feature type="compositionally biased region" description="Gly residues" evidence="1">
    <location>
        <begin position="315"/>
        <end position="328"/>
    </location>
</feature>
<dbReference type="PANTHER" id="PTHR35010:SF2">
    <property type="entry name" value="BLL4672 PROTEIN"/>
    <property type="match status" value="1"/>
</dbReference>
<dbReference type="GO" id="GO:0003677">
    <property type="term" value="F:DNA binding"/>
    <property type="evidence" value="ECO:0007669"/>
    <property type="project" value="InterPro"/>
</dbReference>
<accession>A0A919G699</accession>
<evidence type="ECO:0000256" key="1">
    <source>
        <dbReference type="SAM" id="MobiDB-lite"/>
    </source>
</evidence>
<feature type="region of interest" description="Disordered" evidence="1">
    <location>
        <begin position="287"/>
        <end position="349"/>
    </location>
</feature>
<dbReference type="EMBL" id="BNCD01000007">
    <property type="protein sequence ID" value="GHH78755.1"/>
    <property type="molecule type" value="Genomic_DNA"/>
</dbReference>
<feature type="domain" description="HTH cro/C1-type" evidence="2">
    <location>
        <begin position="45"/>
        <end position="92"/>
    </location>
</feature>
<dbReference type="InterPro" id="IPR041413">
    <property type="entry name" value="MLTR_LBD"/>
</dbReference>
<name>A0A919G699_9ACTN</name>
<dbReference type="Pfam" id="PF17765">
    <property type="entry name" value="MLTR_LBD"/>
    <property type="match status" value="1"/>
</dbReference>
<dbReference type="CDD" id="cd00093">
    <property type="entry name" value="HTH_XRE"/>
    <property type="match status" value="1"/>
</dbReference>
<proteinExistence type="predicted"/>
<dbReference type="Pfam" id="PF13560">
    <property type="entry name" value="HTH_31"/>
    <property type="match status" value="1"/>
</dbReference>
<organism evidence="3 4">
    <name type="scientific">Streptomyces sulfonofaciens</name>
    <dbReference type="NCBI Taxonomy" id="68272"/>
    <lineage>
        <taxon>Bacteria</taxon>
        <taxon>Bacillati</taxon>
        <taxon>Actinomycetota</taxon>
        <taxon>Actinomycetes</taxon>
        <taxon>Kitasatosporales</taxon>
        <taxon>Streptomycetaceae</taxon>
        <taxon>Streptomyces</taxon>
    </lineage>
</organism>
<dbReference type="InterPro" id="IPR010982">
    <property type="entry name" value="Lambda_DNA-bd_dom_sf"/>
</dbReference>
<evidence type="ECO:0000259" key="2">
    <source>
        <dbReference type="PROSITE" id="PS50943"/>
    </source>
</evidence>
<evidence type="ECO:0000313" key="4">
    <source>
        <dbReference type="Proteomes" id="UP000603708"/>
    </source>
</evidence>
<dbReference type="SMART" id="SM00530">
    <property type="entry name" value="HTH_XRE"/>
    <property type="match status" value="1"/>
</dbReference>
<dbReference type="PANTHER" id="PTHR35010">
    <property type="entry name" value="BLL4672 PROTEIN-RELATED"/>
    <property type="match status" value="1"/>
</dbReference>
<dbReference type="InterPro" id="IPR001387">
    <property type="entry name" value="Cro/C1-type_HTH"/>
</dbReference>
<dbReference type="Gene3D" id="3.30.450.180">
    <property type="match status" value="1"/>
</dbReference>
<dbReference type="AlphaFoldDB" id="A0A919G699"/>
<comment type="caution">
    <text evidence="3">The sequence shown here is derived from an EMBL/GenBank/DDBJ whole genome shotgun (WGS) entry which is preliminary data.</text>
</comment>
<reference evidence="3" key="1">
    <citation type="journal article" date="2014" name="Int. J. Syst. Evol. Microbiol.">
        <title>Complete genome sequence of Corynebacterium casei LMG S-19264T (=DSM 44701T), isolated from a smear-ripened cheese.</title>
        <authorList>
            <consortium name="US DOE Joint Genome Institute (JGI-PGF)"/>
            <person name="Walter F."/>
            <person name="Albersmeier A."/>
            <person name="Kalinowski J."/>
            <person name="Ruckert C."/>
        </authorList>
    </citation>
    <scope>NUCLEOTIDE SEQUENCE</scope>
    <source>
        <strain evidence="3">JCM 5069</strain>
    </source>
</reference>
<evidence type="ECO:0000313" key="3">
    <source>
        <dbReference type="EMBL" id="GHH78755.1"/>
    </source>
</evidence>
<dbReference type="Gene3D" id="1.10.260.40">
    <property type="entry name" value="lambda repressor-like DNA-binding domains"/>
    <property type="match status" value="1"/>
</dbReference>
<sequence length="349" mass="38037">MSEHSSGDRGRGNAELREFLRSRRARISPEEAGLVPEPGTRRVPGLRREEVARLAGVSVDYYVRLERGRTMNASEAVLDAVARALGLNATERGHLYALARPARRPGRPLPPQRVRPGLRRVLDTLAYTPALIVGRRSDVLAANAAARALYTDFDALPARERNLARYIFLDESSRELYVDWADAARGSVAALHLYAGRHPHDPRLAELIGELSLHDKDFRRWWASHDVARRTHGTKRFHHPVVGDLTLEYEALTPSGDPDQTLGVYTAEPGSPSDHALRLLSDWAGESAAGRAAQTPRDQTQPDRAGSDRTAARAGTGGSRTGGTGTGTGPDQVPERVRATGGVSRPASR</sequence>
<gene>
    <name evidence="3" type="ORF">GCM10018793_30070</name>
</gene>
<dbReference type="PROSITE" id="PS50943">
    <property type="entry name" value="HTH_CROC1"/>
    <property type="match status" value="1"/>
</dbReference>
<protein>
    <submittedName>
        <fullName evidence="3">Transcriptional regulator</fullName>
    </submittedName>
</protein>
<dbReference type="RefSeq" id="WP_189932067.1">
    <property type="nucleotide sequence ID" value="NZ_BNCD01000007.1"/>
</dbReference>